<dbReference type="EMBL" id="MU971573">
    <property type="protein sequence ID" value="KAK9233839.1"/>
    <property type="molecule type" value="Genomic_DNA"/>
</dbReference>
<organism evidence="1 2">
    <name type="scientific">Lipomyces kononenkoae</name>
    <name type="common">Yeast</name>
    <dbReference type="NCBI Taxonomy" id="34357"/>
    <lineage>
        <taxon>Eukaryota</taxon>
        <taxon>Fungi</taxon>
        <taxon>Dikarya</taxon>
        <taxon>Ascomycota</taxon>
        <taxon>Saccharomycotina</taxon>
        <taxon>Lipomycetes</taxon>
        <taxon>Lipomycetales</taxon>
        <taxon>Lipomycetaceae</taxon>
        <taxon>Lipomyces</taxon>
    </lineage>
</organism>
<keyword evidence="2" id="KW-1185">Reference proteome</keyword>
<proteinExistence type="predicted"/>
<reference evidence="2" key="1">
    <citation type="journal article" date="2024" name="Front. Bioeng. Biotechnol.">
        <title>Genome-scale model development and genomic sequencing of the oleaginous clade Lipomyces.</title>
        <authorList>
            <person name="Czajka J.J."/>
            <person name="Han Y."/>
            <person name="Kim J."/>
            <person name="Mondo S.J."/>
            <person name="Hofstad B.A."/>
            <person name="Robles A."/>
            <person name="Haridas S."/>
            <person name="Riley R."/>
            <person name="LaButti K."/>
            <person name="Pangilinan J."/>
            <person name="Andreopoulos W."/>
            <person name="Lipzen A."/>
            <person name="Yan J."/>
            <person name="Wang M."/>
            <person name="Ng V."/>
            <person name="Grigoriev I.V."/>
            <person name="Spatafora J.W."/>
            <person name="Magnuson J.K."/>
            <person name="Baker S.E."/>
            <person name="Pomraning K.R."/>
        </authorList>
    </citation>
    <scope>NUCLEOTIDE SEQUENCE [LARGE SCALE GENOMIC DNA]</scope>
    <source>
        <strain evidence="2">CBS 7786</strain>
    </source>
</reference>
<accession>A0ACC3SQC5</accession>
<evidence type="ECO:0000313" key="1">
    <source>
        <dbReference type="EMBL" id="KAK9233839.1"/>
    </source>
</evidence>
<dbReference type="Proteomes" id="UP001433508">
    <property type="component" value="Unassembled WGS sequence"/>
</dbReference>
<gene>
    <name evidence="1" type="ORF">V1525DRAFT_322925</name>
</gene>
<feature type="non-terminal residue" evidence="1">
    <location>
        <position position="51"/>
    </location>
</feature>
<feature type="non-terminal residue" evidence="1">
    <location>
        <position position="1"/>
    </location>
</feature>
<name>A0ACC3SQC5_LIPKO</name>
<protein>
    <submittedName>
        <fullName evidence="1">Uncharacterized protein</fullName>
    </submittedName>
</protein>
<evidence type="ECO:0000313" key="2">
    <source>
        <dbReference type="Proteomes" id="UP001433508"/>
    </source>
</evidence>
<comment type="caution">
    <text evidence="1">The sequence shown here is derived from an EMBL/GenBank/DDBJ whole genome shotgun (WGS) entry which is preliminary data.</text>
</comment>
<sequence length="51" mass="5752">CFSHPTEIALTLSIDGVQLVKTKSHQTRPVMGVIMNLPLSMRYNKENLLLL</sequence>